<protein>
    <submittedName>
        <fullName evidence="1">Uncharacterized protein</fullName>
    </submittedName>
</protein>
<dbReference type="AlphaFoldDB" id="A0A4Q7AQJ1"/>
<dbReference type="RefSeq" id="WP_130148894.1">
    <property type="nucleotide sequence ID" value="NZ_SGSU01000040.1"/>
</dbReference>
<proteinExistence type="predicted"/>
<evidence type="ECO:0000313" key="1">
    <source>
        <dbReference type="EMBL" id="RZG63691.1"/>
    </source>
</evidence>
<accession>A0A4Q7AQJ1</accession>
<evidence type="ECO:0000313" key="2">
    <source>
        <dbReference type="Proteomes" id="UP000293483"/>
    </source>
</evidence>
<dbReference type="EMBL" id="SGSU01000040">
    <property type="protein sequence ID" value="RZG63691.1"/>
    <property type="molecule type" value="Genomic_DNA"/>
</dbReference>
<organism evidence="1 2">
    <name type="scientific">Acinetobacter bouvetii</name>
    <dbReference type="NCBI Taxonomy" id="202951"/>
    <lineage>
        <taxon>Bacteria</taxon>
        <taxon>Pseudomonadati</taxon>
        <taxon>Pseudomonadota</taxon>
        <taxon>Gammaproteobacteria</taxon>
        <taxon>Moraxellales</taxon>
        <taxon>Moraxellaceae</taxon>
        <taxon>Acinetobacter</taxon>
    </lineage>
</organism>
<sequence length="64" mass="7533">MKKGDIVCFDGGLNKNLYKIELKPKLKSRILYLVISIEGRRREIMEQFLRLAKPEEIEANRVLD</sequence>
<comment type="caution">
    <text evidence="1">The sequence shown here is derived from an EMBL/GenBank/DDBJ whole genome shotgun (WGS) entry which is preliminary data.</text>
</comment>
<reference evidence="1 2" key="1">
    <citation type="submission" date="2019-02" db="EMBL/GenBank/DDBJ databases">
        <title>The Batch Genome Submission of Acinetobacter spp. strains.</title>
        <authorList>
            <person name="Qin J."/>
            <person name="Hu Y."/>
            <person name="Ye H."/>
            <person name="Wei L."/>
            <person name="Feng Y."/>
            <person name="Zong Z."/>
        </authorList>
    </citation>
    <scope>NUCLEOTIDE SEQUENCE [LARGE SCALE GENOMIC DNA]</scope>
    <source>
        <strain evidence="1 2">WCHABo060081</strain>
    </source>
</reference>
<name>A0A4Q7AQJ1_9GAMM</name>
<dbReference type="Proteomes" id="UP000293483">
    <property type="component" value="Unassembled WGS sequence"/>
</dbReference>
<gene>
    <name evidence="1" type="ORF">EXE25_18805</name>
</gene>